<keyword evidence="10" id="KW-1208">Phospholipid metabolism</keyword>
<evidence type="ECO:0000256" key="12">
    <source>
        <dbReference type="SAM" id="Phobius"/>
    </source>
</evidence>
<proteinExistence type="inferred from homology"/>
<feature type="transmembrane region" description="Helical" evidence="12">
    <location>
        <begin position="107"/>
        <end position="130"/>
    </location>
</feature>
<evidence type="ECO:0000256" key="6">
    <source>
        <dbReference type="ARBA" id="ARBA00022989"/>
    </source>
</evidence>
<keyword evidence="9" id="KW-0594">Phospholipid biosynthesis</keyword>
<feature type="transmembrane region" description="Helical" evidence="12">
    <location>
        <begin position="192"/>
        <end position="211"/>
    </location>
</feature>
<keyword evidence="4 11" id="KW-0808">Transferase</keyword>
<evidence type="ECO:0000256" key="1">
    <source>
        <dbReference type="ARBA" id="ARBA00004141"/>
    </source>
</evidence>
<evidence type="ECO:0000313" key="14">
    <source>
        <dbReference type="Proteomes" id="UP000228711"/>
    </source>
</evidence>
<comment type="caution">
    <text evidence="13">The sequence shown here is derived from an EMBL/GenBank/DDBJ whole genome shotgun (WGS) entry which is preliminary data.</text>
</comment>
<feature type="transmembrane region" description="Helical" evidence="12">
    <location>
        <begin position="259"/>
        <end position="277"/>
    </location>
</feature>
<evidence type="ECO:0000256" key="10">
    <source>
        <dbReference type="ARBA" id="ARBA00023264"/>
    </source>
</evidence>
<dbReference type="GO" id="GO:0016020">
    <property type="term" value="C:membrane"/>
    <property type="evidence" value="ECO:0007669"/>
    <property type="project" value="UniProtKB-SubCell"/>
</dbReference>
<dbReference type="Pfam" id="PF01066">
    <property type="entry name" value="CDP-OH_P_transf"/>
    <property type="match status" value="1"/>
</dbReference>
<evidence type="ECO:0000256" key="4">
    <source>
        <dbReference type="ARBA" id="ARBA00022679"/>
    </source>
</evidence>
<dbReference type="InterPro" id="IPR043130">
    <property type="entry name" value="CDP-OH_PTrfase_TM_dom"/>
</dbReference>
<dbReference type="AlphaFoldDB" id="A0A2H0YSM1"/>
<protein>
    <recommendedName>
        <fullName evidence="15">CDP-diacylglycerol--glycerol-3-phosphate 3-phosphatidyltransferase</fullName>
    </recommendedName>
</protein>
<evidence type="ECO:0000256" key="9">
    <source>
        <dbReference type="ARBA" id="ARBA00023209"/>
    </source>
</evidence>
<dbReference type="PANTHER" id="PTHR14269:SF11">
    <property type="entry name" value="CDP-DIACYLGLYCEROL--GLYCEROL-3-PHOSPHATE 3-PHOSPHATIDYLTRANSFERASE"/>
    <property type="match status" value="1"/>
</dbReference>
<keyword evidence="7" id="KW-0443">Lipid metabolism</keyword>
<dbReference type="InterPro" id="IPR050324">
    <property type="entry name" value="CDP-alcohol_PTase-I"/>
</dbReference>
<evidence type="ECO:0000256" key="7">
    <source>
        <dbReference type="ARBA" id="ARBA00023098"/>
    </source>
</evidence>
<keyword evidence="3" id="KW-0444">Lipid biosynthesis</keyword>
<dbReference type="PROSITE" id="PS00379">
    <property type="entry name" value="CDP_ALCOHOL_P_TRANSF"/>
    <property type="match status" value="1"/>
</dbReference>
<accession>A0A2H0YSM1</accession>
<evidence type="ECO:0000313" key="13">
    <source>
        <dbReference type="EMBL" id="PIS41426.1"/>
    </source>
</evidence>
<dbReference type="GO" id="GO:0046474">
    <property type="term" value="P:glycerophospholipid biosynthetic process"/>
    <property type="evidence" value="ECO:0007669"/>
    <property type="project" value="TreeGrafter"/>
</dbReference>
<name>A0A2H0YSM1_9BACT</name>
<evidence type="ECO:0000256" key="3">
    <source>
        <dbReference type="ARBA" id="ARBA00022516"/>
    </source>
</evidence>
<comment type="similarity">
    <text evidence="2 11">Belongs to the CDP-alcohol phosphatidyltransferase class-I family.</text>
</comment>
<dbReference type="InterPro" id="IPR048254">
    <property type="entry name" value="CDP_ALCOHOL_P_TRANSF_CS"/>
</dbReference>
<dbReference type="Proteomes" id="UP000228711">
    <property type="component" value="Unassembled WGS sequence"/>
</dbReference>
<dbReference type="EMBL" id="PEXV01000106">
    <property type="protein sequence ID" value="PIS41426.1"/>
    <property type="molecule type" value="Genomic_DNA"/>
</dbReference>
<keyword evidence="5 12" id="KW-0812">Transmembrane</keyword>
<feature type="transmembrane region" description="Helical" evidence="12">
    <location>
        <begin position="232"/>
        <end position="253"/>
    </location>
</feature>
<reference evidence="14" key="1">
    <citation type="submission" date="2017-09" db="EMBL/GenBank/DDBJ databases">
        <title>Depth-based differentiation of microbial function through sediment-hosted aquifers and enrichment of novel symbionts in the deep terrestrial subsurface.</title>
        <authorList>
            <person name="Probst A.J."/>
            <person name="Ladd B."/>
            <person name="Jarett J.K."/>
            <person name="Geller-Mcgrath D.E."/>
            <person name="Sieber C.M.K."/>
            <person name="Emerson J.B."/>
            <person name="Anantharaman K."/>
            <person name="Thomas B.C."/>
            <person name="Malmstrom R."/>
            <person name="Stieglmeier M."/>
            <person name="Klingl A."/>
            <person name="Woyke T."/>
            <person name="Ryan C.M."/>
            <person name="Banfield J.F."/>
        </authorList>
    </citation>
    <scope>NUCLEOTIDE SEQUENCE [LARGE SCALE GENOMIC DNA]</scope>
</reference>
<dbReference type="Gene3D" id="1.20.120.1760">
    <property type="match status" value="1"/>
</dbReference>
<keyword evidence="8 12" id="KW-0472">Membrane</keyword>
<dbReference type="PANTHER" id="PTHR14269">
    <property type="entry name" value="CDP-DIACYLGLYCEROL--GLYCEROL-3-PHOSPHATE 3-PHOSPHATIDYLTRANSFERASE-RELATED"/>
    <property type="match status" value="1"/>
</dbReference>
<organism evidence="13 14">
    <name type="scientific">Candidatus Kerfeldbacteria bacterium CG08_land_8_20_14_0_20_42_7</name>
    <dbReference type="NCBI Taxonomy" id="2014245"/>
    <lineage>
        <taxon>Bacteria</taxon>
        <taxon>Candidatus Kerfeldiibacteriota</taxon>
    </lineage>
</organism>
<evidence type="ECO:0000256" key="11">
    <source>
        <dbReference type="RuleBase" id="RU003750"/>
    </source>
</evidence>
<keyword evidence="6 12" id="KW-1133">Transmembrane helix</keyword>
<evidence type="ECO:0008006" key="15">
    <source>
        <dbReference type="Google" id="ProtNLM"/>
    </source>
</evidence>
<evidence type="ECO:0000256" key="5">
    <source>
        <dbReference type="ARBA" id="ARBA00022692"/>
    </source>
</evidence>
<evidence type="ECO:0000256" key="2">
    <source>
        <dbReference type="ARBA" id="ARBA00010441"/>
    </source>
</evidence>
<sequence>MHRIFSCGGTATCVYRECTQTFSSIEVFDSTFVWLKRIRSNKNAFANSSGWRPSVRFIESIGGHGERNAPLGFNWVWHVILLSSSRTNGYSRQVRKTNKTNRKKKRIITIPNIVTLNALFLCIPAGFALVREHYAFALWLLLSIFASDWLDGWIARRFNQVTHFGAALDPIRDFCVRFLLLLWFLLQINDTIIFTLGIITAVLEIVSSIINSSTAWKYRTTSLVTFWGKARALTQFICFGALLGSLIELFTLTLTAERILFSVIAFASLVALLSYYGQRQRFNALFS</sequence>
<dbReference type="InterPro" id="IPR000462">
    <property type="entry name" value="CDP-OH_P_trans"/>
</dbReference>
<dbReference type="GO" id="GO:0016780">
    <property type="term" value="F:phosphotransferase activity, for other substituted phosphate groups"/>
    <property type="evidence" value="ECO:0007669"/>
    <property type="project" value="InterPro"/>
</dbReference>
<gene>
    <name evidence="13" type="ORF">COT25_03150</name>
</gene>
<comment type="subcellular location">
    <subcellularLocation>
        <location evidence="1">Membrane</location>
        <topology evidence="1">Multi-pass membrane protein</topology>
    </subcellularLocation>
</comment>
<evidence type="ECO:0000256" key="8">
    <source>
        <dbReference type="ARBA" id="ARBA00023136"/>
    </source>
</evidence>